<keyword evidence="5" id="KW-1185">Reference proteome</keyword>
<dbReference type="InterPro" id="IPR050288">
    <property type="entry name" value="Cellulose_deg_GH3"/>
</dbReference>
<proteinExistence type="inferred from homology"/>
<evidence type="ECO:0000256" key="2">
    <source>
        <dbReference type="ARBA" id="ARBA00022801"/>
    </source>
</evidence>
<dbReference type="InterPro" id="IPR036962">
    <property type="entry name" value="Glyco_hydro_3_N_sf"/>
</dbReference>
<sequence>MRLIRPTLLFLTFILCSNTRAQEKSGYIPLTQKERQKVELLLSKMTLEEKAHQLASFYPNGNKRLNIPHMQAGECLHGVVAAGTTSFPQAIAMASSWDPELIERIATVIAKEARALGIHHCYTPMLGVLRDARWGRFEEGYAEDAYLVSKIGAAFINGLQGRGKARFSKDHVVATAKHFVADSEPLLGANGAAVEISLRSLHEVHLPPFRAAVEEANVGSVMPAHHTLNGVPCHINTYTLNDVFRKEYGFGGLGVSDNNDLRWVQDRLFATETREETIGKALEAGVHTELAFKQTWADKRMYGPPLVAAVKSGKVPVKLLDEAVRKVLEFKIALRLDEEENPLGKEMTELQKGTKDADVNADVFFSQIDGSLSSPRKGYQEVLNNPAHDALALEAARKSIILLKNANNLLPFRRDQFKKIAVIGPNADTIRLGTYSTQQPKHFITVKQGIEDAVGKNAGVLYAKGTDIQHPNAQQITEAVDIAREADVCVLVLGDDDKTVMENVDRDDIALPGEQDKLMQAIMATGKPVVLVLLHGRPAAIQWAKDHVPAILDGWFLGQETGKVVAEALFGNINPSGKLTVTYPRNVGQVPAFYNTLIPGRPRMMWGTAEGATYPFGYGISYTQFKYSDVKLSKSTMNSRETTFAEVEVTNTGKVAGDEIVQLYIRDDISSLARPIKELKGFKRISLKPGETQKVALPINSRALEFWKDGRWITEPGSFTIMMGPSSEEFKTVKLQLTK</sequence>
<dbReference type="Proteomes" id="UP000192756">
    <property type="component" value="Unassembled WGS sequence"/>
</dbReference>
<dbReference type="Gene3D" id="2.60.40.10">
    <property type="entry name" value="Immunoglobulins"/>
    <property type="match status" value="1"/>
</dbReference>
<dbReference type="Pfam" id="PF01915">
    <property type="entry name" value="Glyco_hydro_3_C"/>
    <property type="match status" value="1"/>
</dbReference>
<dbReference type="InterPro" id="IPR002772">
    <property type="entry name" value="Glyco_hydro_3_C"/>
</dbReference>
<protein>
    <submittedName>
        <fullName evidence="4">Beta-glucosidase</fullName>
    </submittedName>
</protein>
<dbReference type="PRINTS" id="PR00133">
    <property type="entry name" value="GLHYDRLASE3"/>
</dbReference>
<evidence type="ECO:0000256" key="1">
    <source>
        <dbReference type="ARBA" id="ARBA00005336"/>
    </source>
</evidence>
<dbReference type="EMBL" id="FWXT01000001">
    <property type="protein sequence ID" value="SMC73153.1"/>
    <property type="molecule type" value="Genomic_DNA"/>
</dbReference>
<dbReference type="InterPro" id="IPR001764">
    <property type="entry name" value="Glyco_hydro_3_N"/>
</dbReference>
<dbReference type="SUPFAM" id="SSF52279">
    <property type="entry name" value="Beta-D-glucan exohydrolase, C-terminal domain"/>
    <property type="match status" value="1"/>
</dbReference>
<keyword evidence="2" id="KW-0378">Hydrolase</keyword>
<dbReference type="FunFam" id="2.60.40.10:FF:000495">
    <property type="entry name" value="Periplasmic beta-glucosidase"/>
    <property type="match status" value="1"/>
</dbReference>
<name>A0A1W2BJU3_9SPHI</name>
<dbReference type="InterPro" id="IPR013783">
    <property type="entry name" value="Ig-like_fold"/>
</dbReference>
<organism evidence="4 5">
    <name type="scientific">Pedobacter africanus</name>
    <dbReference type="NCBI Taxonomy" id="151894"/>
    <lineage>
        <taxon>Bacteria</taxon>
        <taxon>Pseudomonadati</taxon>
        <taxon>Bacteroidota</taxon>
        <taxon>Sphingobacteriia</taxon>
        <taxon>Sphingobacteriales</taxon>
        <taxon>Sphingobacteriaceae</taxon>
        <taxon>Pedobacter</taxon>
    </lineage>
</organism>
<accession>A0A1W2BJU3</accession>
<dbReference type="Pfam" id="PF00933">
    <property type="entry name" value="Glyco_hydro_3"/>
    <property type="match status" value="1"/>
</dbReference>
<evidence type="ECO:0000259" key="3">
    <source>
        <dbReference type="SMART" id="SM01217"/>
    </source>
</evidence>
<dbReference type="OrthoDB" id="9758670at2"/>
<dbReference type="RefSeq" id="WP_084238817.1">
    <property type="nucleotide sequence ID" value="NZ_FWXT01000001.1"/>
</dbReference>
<dbReference type="STRING" id="151894.SAMN04488524_2420"/>
<evidence type="ECO:0000313" key="5">
    <source>
        <dbReference type="Proteomes" id="UP000192756"/>
    </source>
</evidence>
<dbReference type="InterPro" id="IPR036881">
    <property type="entry name" value="Glyco_hydro_3_C_sf"/>
</dbReference>
<dbReference type="GO" id="GO:0005975">
    <property type="term" value="P:carbohydrate metabolic process"/>
    <property type="evidence" value="ECO:0007669"/>
    <property type="project" value="InterPro"/>
</dbReference>
<dbReference type="Gene3D" id="3.20.20.300">
    <property type="entry name" value="Glycoside hydrolase, family 3, N-terminal domain"/>
    <property type="match status" value="1"/>
</dbReference>
<dbReference type="AlphaFoldDB" id="A0A1W2BJU3"/>
<dbReference type="SMART" id="SM01217">
    <property type="entry name" value="Fn3_like"/>
    <property type="match status" value="1"/>
</dbReference>
<dbReference type="InterPro" id="IPR026891">
    <property type="entry name" value="Fn3-like"/>
</dbReference>
<gene>
    <name evidence="4" type="ORF">SAMN04488524_2420</name>
</gene>
<reference evidence="5" key="1">
    <citation type="submission" date="2017-04" db="EMBL/GenBank/DDBJ databases">
        <authorList>
            <person name="Varghese N."/>
            <person name="Submissions S."/>
        </authorList>
    </citation>
    <scope>NUCLEOTIDE SEQUENCE [LARGE SCALE GENOMIC DNA]</scope>
    <source>
        <strain evidence="5">DSM 12126</strain>
    </source>
</reference>
<dbReference type="SUPFAM" id="SSF51445">
    <property type="entry name" value="(Trans)glycosidases"/>
    <property type="match status" value="1"/>
</dbReference>
<dbReference type="PANTHER" id="PTHR42715:SF10">
    <property type="entry name" value="BETA-GLUCOSIDASE"/>
    <property type="match status" value="1"/>
</dbReference>
<dbReference type="Pfam" id="PF14310">
    <property type="entry name" value="Fn3-like"/>
    <property type="match status" value="1"/>
</dbReference>
<evidence type="ECO:0000313" key="4">
    <source>
        <dbReference type="EMBL" id="SMC73153.1"/>
    </source>
</evidence>
<feature type="domain" description="Fibronectin type III-like" evidence="3">
    <location>
        <begin position="659"/>
        <end position="727"/>
    </location>
</feature>
<dbReference type="InterPro" id="IPR017853">
    <property type="entry name" value="GH"/>
</dbReference>
<dbReference type="Gene3D" id="3.40.50.1700">
    <property type="entry name" value="Glycoside hydrolase family 3 C-terminal domain"/>
    <property type="match status" value="1"/>
</dbReference>
<dbReference type="PANTHER" id="PTHR42715">
    <property type="entry name" value="BETA-GLUCOSIDASE"/>
    <property type="match status" value="1"/>
</dbReference>
<comment type="similarity">
    <text evidence="1">Belongs to the glycosyl hydrolase 3 family.</text>
</comment>
<dbReference type="GO" id="GO:0008422">
    <property type="term" value="F:beta-glucosidase activity"/>
    <property type="evidence" value="ECO:0007669"/>
    <property type="project" value="UniProtKB-ARBA"/>
</dbReference>